<reference evidence="2" key="1">
    <citation type="submission" date="2016-09" db="EMBL/GenBank/DDBJ databases">
        <authorList>
            <person name="Varghese N."/>
            <person name="Submissions S."/>
        </authorList>
    </citation>
    <scope>NUCLEOTIDE SEQUENCE [LARGE SCALE GENOMIC DNA]</scope>
    <source>
        <strain evidence="2">ANC 3699</strain>
    </source>
</reference>
<proteinExistence type="predicted"/>
<evidence type="ECO:0000313" key="1">
    <source>
        <dbReference type="EMBL" id="SDC40691.1"/>
    </source>
</evidence>
<organism evidence="1 2">
    <name type="scientific">Acinetobacter marinus</name>
    <dbReference type="NCBI Taxonomy" id="281375"/>
    <lineage>
        <taxon>Bacteria</taxon>
        <taxon>Pseudomonadati</taxon>
        <taxon>Pseudomonadota</taxon>
        <taxon>Gammaproteobacteria</taxon>
        <taxon>Moraxellales</taxon>
        <taxon>Moraxellaceae</taxon>
        <taxon>Acinetobacter</taxon>
    </lineage>
</organism>
<sequence length="73" mass="8243">MNCKVKATNIKTLESIQVDAITQKIDTTAIDSICKTYDITIIAVRLEGKIIDLNLDNTFYHPISDEVYQVENP</sequence>
<keyword evidence="2" id="KW-1185">Reference proteome</keyword>
<name>A0A1G6LBX4_9GAMM</name>
<evidence type="ECO:0000313" key="2">
    <source>
        <dbReference type="Proteomes" id="UP000242317"/>
    </source>
</evidence>
<accession>A0A1G6LBX4</accession>
<gene>
    <name evidence="1" type="ORF">SAMN05421749_10511</name>
</gene>
<protein>
    <submittedName>
        <fullName evidence="1">Uncharacterized protein</fullName>
    </submittedName>
</protein>
<dbReference type="AlphaFoldDB" id="A0A1G6LBX4"/>
<dbReference type="EMBL" id="FMYK01000005">
    <property type="protein sequence ID" value="SDC40691.1"/>
    <property type="molecule type" value="Genomic_DNA"/>
</dbReference>
<dbReference type="Proteomes" id="UP000242317">
    <property type="component" value="Unassembled WGS sequence"/>
</dbReference>